<proteinExistence type="predicted"/>
<dbReference type="RefSeq" id="XP_016990125.2">
    <property type="nucleotide sequence ID" value="XM_017134636.2"/>
</dbReference>
<feature type="transmembrane region" description="Helical" evidence="1">
    <location>
        <begin position="65"/>
        <end position="85"/>
    </location>
</feature>
<feature type="transmembrane region" description="Helical" evidence="1">
    <location>
        <begin position="257"/>
        <end position="279"/>
    </location>
</feature>
<reference evidence="2" key="1">
    <citation type="submission" date="2025-08" db="UniProtKB">
        <authorList>
            <consortium name="RefSeq"/>
        </authorList>
    </citation>
    <scope>IDENTIFICATION</scope>
</reference>
<feature type="transmembrane region" description="Helical" evidence="1">
    <location>
        <begin position="235"/>
        <end position="251"/>
    </location>
</feature>
<dbReference type="OrthoDB" id="2016540at2759"/>
<accession>A0A6P4FI19</accession>
<protein>
    <submittedName>
        <fullName evidence="2">Vacuole membrane protein 1</fullName>
    </submittedName>
</protein>
<dbReference type="AlphaFoldDB" id="A0A6P4FI19"/>
<dbReference type="RefSeq" id="XP_016990125.1">
    <property type="nucleotide sequence ID" value="XM_017134636.1"/>
</dbReference>
<feature type="transmembrane region" description="Helical" evidence="1">
    <location>
        <begin position="97"/>
        <end position="123"/>
    </location>
</feature>
<gene>
    <name evidence="2" type="primary">LOC108052271</name>
</gene>
<keyword evidence="1" id="KW-0812">Transmembrane</keyword>
<keyword evidence="1" id="KW-0472">Membrane</keyword>
<feature type="transmembrane region" description="Helical" evidence="1">
    <location>
        <begin position="300"/>
        <end position="322"/>
    </location>
</feature>
<evidence type="ECO:0000313" key="2">
    <source>
        <dbReference type="RefSeq" id="XP_016990125.1"/>
    </source>
</evidence>
<keyword evidence="1" id="KW-1133">Transmembrane helix</keyword>
<evidence type="ECO:0000256" key="1">
    <source>
        <dbReference type="SAM" id="Phobius"/>
    </source>
</evidence>
<feature type="transmembrane region" description="Helical" evidence="1">
    <location>
        <begin position="342"/>
        <end position="372"/>
    </location>
</feature>
<name>A0A6P4FI19_DRORH</name>
<organism evidence="2">
    <name type="scientific">Drosophila rhopaloa</name>
    <name type="common">Fruit fly</name>
    <dbReference type="NCBI Taxonomy" id="1041015"/>
    <lineage>
        <taxon>Eukaryota</taxon>
        <taxon>Metazoa</taxon>
        <taxon>Ecdysozoa</taxon>
        <taxon>Arthropoda</taxon>
        <taxon>Hexapoda</taxon>
        <taxon>Insecta</taxon>
        <taxon>Pterygota</taxon>
        <taxon>Neoptera</taxon>
        <taxon>Endopterygota</taxon>
        <taxon>Diptera</taxon>
        <taxon>Brachycera</taxon>
        <taxon>Muscomorpha</taxon>
        <taxon>Ephydroidea</taxon>
        <taxon>Drosophilidae</taxon>
        <taxon>Drosophila</taxon>
        <taxon>Sophophora</taxon>
    </lineage>
</organism>
<sequence>MAPSNEIVEPITYVPIDVDPLEEIAREQLEWQSLVLWRRPVQTLKYGTLEAGQLLISFAAKLVNLRLGSVLVFFAMICLLPGPHAKFVIFCQQRFGFAVYWLGLGVLSSVGFGTGLHTFLLYLGPHLAAVTLAAYECQTLELPIPPYPEMKVCPPEPYKRHIPDVWEILSKIRPEALLWGVGTALGELPPYFMSRRARLAGKELEGAEAEELLAAKRLSGDVSLLDRAKFFMEGVMRRVGFLGILLCASVPNPLFDLAGITCGHFLVPFWKFFLATLIGKALVKATIQQLFVIASLTENLVNKFVSCLGKLPYLGAPLQYIITDILRSTKQQMHGNGDSDSLAYLGLVVRAFELCAFIMVAFFVVSSLNCLAQIHCKRQQERQRKIRNLELILYADKETSSSEEFTI</sequence>
<dbReference type="GeneID" id="108052271"/>